<evidence type="ECO:0000256" key="3">
    <source>
        <dbReference type="ARBA" id="ARBA00023274"/>
    </source>
</evidence>
<dbReference type="FunFam" id="1.10.287.310:FF:000001">
    <property type="entry name" value="50S ribosomal protein L29"/>
    <property type="match status" value="1"/>
</dbReference>
<comment type="caution">
    <text evidence="6">The sequence shown here is derived from an EMBL/GenBank/DDBJ whole genome shotgun (WGS) entry which is preliminary data.</text>
</comment>
<evidence type="ECO:0000313" key="7">
    <source>
        <dbReference type="Proteomes" id="UP000322454"/>
    </source>
</evidence>
<dbReference type="CDD" id="cd00427">
    <property type="entry name" value="Ribosomal_L29_HIP"/>
    <property type="match status" value="1"/>
</dbReference>
<dbReference type="GO" id="GO:0003735">
    <property type="term" value="F:structural constituent of ribosome"/>
    <property type="evidence" value="ECO:0007669"/>
    <property type="project" value="InterPro"/>
</dbReference>
<dbReference type="Gene3D" id="1.10.287.310">
    <property type="match status" value="1"/>
</dbReference>
<dbReference type="InterPro" id="IPR001854">
    <property type="entry name" value="Ribosomal_uL29"/>
</dbReference>
<evidence type="ECO:0000256" key="2">
    <source>
        <dbReference type="ARBA" id="ARBA00022980"/>
    </source>
</evidence>
<dbReference type="PANTHER" id="PTHR10916">
    <property type="entry name" value="60S RIBOSOMAL PROTEIN L35/50S RIBOSOMAL PROTEIN L29"/>
    <property type="match status" value="1"/>
</dbReference>
<dbReference type="GO" id="GO:0022625">
    <property type="term" value="C:cytosolic large ribosomal subunit"/>
    <property type="evidence" value="ECO:0007669"/>
    <property type="project" value="TreeGrafter"/>
</dbReference>
<proteinExistence type="inferred from homology"/>
<dbReference type="NCBIfam" id="TIGR00012">
    <property type="entry name" value="L29"/>
    <property type="match status" value="1"/>
</dbReference>
<protein>
    <recommendedName>
        <fullName evidence="4 5">Large ribosomal subunit protein uL29</fullName>
    </recommendedName>
</protein>
<organism evidence="6 7">
    <name type="scientific">Candidatus Acidulodesulfobacterium acidiphilum</name>
    <dbReference type="NCBI Taxonomy" id="2597224"/>
    <lineage>
        <taxon>Bacteria</taxon>
        <taxon>Deltaproteobacteria</taxon>
        <taxon>Candidatus Acidulodesulfobacterales</taxon>
        <taxon>Candidatus Acidulodesulfobacterium</taxon>
    </lineage>
</organism>
<evidence type="ECO:0000256" key="5">
    <source>
        <dbReference type="HAMAP-Rule" id="MF_00374"/>
    </source>
</evidence>
<keyword evidence="3 5" id="KW-0687">Ribonucleoprotein</keyword>
<dbReference type="EMBL" id="SHMQ01000013">
    <property type="protein sequence ID" value="RZV38988.1"/>
    <property type="molecule type" value="Genomic_DNA"/>
</dbReference>
<dbReference type="HAMAP" id="MF_00374">
    <property type="entry name" value="Ribosomal_uL29"/>
    <property type="match status" value="1"/>
</dbReference>
<comment type="similarity">
    <text evidence="1 5">Belongs to the universal ribosomal protein uL29 family.</text>
</comment>
<dbReference type="SUPFAM" id="SSF46561">
    <property type="entry name" value="Ribosomal protein L29 (L29p)"/>
    <property type="match status" value="1"/>
</dbReference>
<evidence type="ECO:0000256" key="1">
    <source>
        <dbReference type="ARBA" id="ARBA00009254"/>
    </source>
</evidence>
<dbReference type="GO" id="GO:0006412">
    <property type="term" value="P:translation"/>
    <property type="evidence" value="ECO:0007669"/>
    <property type="project" value="UniProtKB-UniRule"/>
</dbReference>
<evidence type="ECO:0000313" key="6">
    <source>
        <dbReference type="EMBL" id="RZV38988.1"/>
    </source>
</evidence>
<accession>A0A520XCX2</accession>
<dbReference type="InterPro" id="IPR036049">
    <property type="entry name" value="Ribosomal_uL29_sf"/>
</dbReference>
<sequence length="64" mass="7586">MKFKELKAMKEDELKVKESDLRKEIFNLVVQKSLGALENPKRIKAVRKSIARIKTIFNERKQEI</sequence>
<dbReference type="Pfam" id="PF00831">
    <property type="entry name" value="Ribosomal_L29"/>
    <property type="match status" value="1"/>
</dbReference>
<evidence type="ECO:0000256" key="4">
    <source>
        <dbReference type="ARBA" id="ARBA00035204"/>
    </source>
</evidence>
<dbReference type="PANTHER" id="PTHR10916:SF0">
    <property type="entry name" value="LARGE RIBOSOMAL SUBUNIT PROTEIN UL29C"/>
    <property type="match status" value="1"/>
</dbReference>
<reference evidence="6 7" key="1">
    <citation type="submission" date="2019-01" db="EMBL/GenBank/DDBJ databases">
        <title>Insights into ecological role of a new deltaproteobacterial order Candidatus Sinidesulfobacterales (Sva0485) by metagenomics and metatranscriptomics.</title>
        <authorList>
            <person name="Tan S."/>
            <person name="Liu J."/>
            <person name="Fang Y."/>
            <person name="Hedlund B."/>
            <person name="Lian Z.-H."/>
            <person name="Huang L.-Y."/>
            <person name="Li J.-T."/>
            <person name="Huang L.-N."/>
            <person name="Li W.-J."/>
            <person name="Jiang H.-C."/>
            <person name="Dong H.-L."/>
            <person name="Shu W.-S."/>
        </authorList>
    </citation>
    <scope>NUCLEOTIDE SEQUENCE [LARGE SCALE GENOMIC DNA]</scope>
    <source>
        <strain evidence="6">AP4</strain>
    </source>
</reference>
<dbReference type="InterPro" id="IPR050063">
    <property type="entry name" value="Ribosomal_protein_uL29"/>
</dbReference>
<dbReference type="AlphaFoldDB" id="A0A520XCX2"/>
<dbReference type="PROSITE" id="PS00579">
    <property type="entry name" value="RIBOSOMAL_L29"/>
    <property type="match status" value="1"/>
</dbReference>
<dbReference type="Proteomes" id="UP000322454">
    <property type="component" value="Unassembled WGS sequence"/>
</dbReference>
<keyword evidence="2 5" id="KW-0689">Ribosomal protein</keyword>
<name>A0A520XCX2_9DELT</name>
<dbReference type="InterPro" id="IPR018254">
    <property type="entry name" value="Ribosomal_uL29_CS"/>
</dbReference>
<gene>
    <name evidence="5" type="primary">rpmC</name>
    <name evidence="6" type="ORF">EVJ48_05695</name>
</gene>